<dbReference type="EMBL" id="CP009920">
    <property type="protein sequence ID" value="AJI23762.1"/>
    <property type="molecule type" value="Genomic_DNA"/>
</dbReference>
<gene>
    <name evidence="1" type="ORF">BG04_1392</name>
</gene>
<dbReference type="KEGG" id="bmeg:BG04_1392"/>
<sequence>MSEPKEQHEKKQDNHPTHKQEMSFLFKAIFISFFGGIFWSFIGYLNYLFSFSVINPNMLLDPWALGDWKDKGIGVIVSIFLIGVLSIVVGLLYYVLLKKFKTIWIGFAYGLLWWAIVFVVLNPLFPNLKTIGELPANTIISSLCIYILYGVFIGYSISFEAAELQTKDESTDFQTANK</sequence>
<dbReference type="InterPro" id="IPR024563">
    <property type="entry name" value="YqhR"/>
</dbReference>
<protein>
    <recommendedName>
        <fullName evidence="3">Membrane protein YqhR</fullName>
    </recommendedName>
</protein>
<reference evidence="1 2" key="1">
    <citation type="journal article" date="2015" name="Genome Announc.">
        <title>Complete genome sequences for 35 biothreat assay-relevant bacillus species.</title>
        <authorList>
            <person name="Johnson S.L."/>
            <person name="Daligault H.E."/>
            <person name="Davenport K.W."/>
            <person name="Jaissle J."/>
            <person name="Frey K.G."/>
            <person name="Ladner J.T."/>
            <person name="Broomall S.M."/>
            <person name="Bishop-Lilly K.A."/>
            <person name="Bruce D.C."/>
            <person name="Gibbons H.S."/>
            <person name="Coyne S.R."/>
            <person name="Lo C.C."/>
            <person name="Meincke L."/>
            <person name="Munk A.C."/>
            <person name="Koroleva G.I."/>
            <person name="Rosenzweig C.N."/>
            <person name="Palacios G.F."/>
            <person name="Redden C.L."/>
            <person name="Minogue T.D."/>
            <person name="Chain P.S."/>
        </authorList>
    </citation>
    <scope>NUCLEOTIDE SEQUENCE [LARGE SCALE GENOMIC DNA]</scope>
    <source>
        <strain evidence="2">ATCC 14581 / DSM 32 / JCM 2506 / NBRC 15308 / NCIMB 9376 / NCTC 10342 / NRRL B-14308 / VKM B-512</strain>
    </source>
</reference>
<dbReference type="HOGENOM" id="CLU_124945_0_0_9"/>
<dbReference type="Pfam" id="PF11085">
    <property type="entry name" value="YqhR"/>
    <property type="match status" value="1"/>
</dbReference>
<name>A0A0B6ARI0_PRIM2</name>
<accession>A0A0B6ARI0</accession>
<dbReference type="Proteomes" id="UP000031829">
    <property type="component" value="Chromosome"/>
</dbReference>
<dbReference type="RefSeq" id="WP_016765547.1">
    <property type="nucleotide sequence ID" value="NZ_BCVB01000001.1"/>
</dbReference>
<evidence type="ECO:0008006" key="3">
    <source>
        <dbReference type="Google" id="ProtNLM"/>
    </source>
</evidence>
<dbReference type="GeneID" id="93644867"/>
<dbReference type="AlphaFoldDB" id="A0A0B6ARI0"/>
<evidence type="ECO:0000313" key="1">
    <source>
        <dbReference type="EMBL" id="AJI23762.1"/>
    </source>
</evidence>
<evidence type="ECO:0000313" key="2">
    <source>
        <dbReference type="Proteomes" id="UP000031829"/>
    </source>
</evidence>
<proteinExistence type="predicted"/>
<organism evidence="1 2">
    <name type="scientific">Priestia megaterium (strain ATCC 14581 / DSM 32 / CCUG 1817 / JCM 2506 / NBRC 15308 / NCIMB 9376 / NCTC 10342 / NRRL B-14308 / VKM B-512 / Ford 19)</name>
    <name type="common">Bacillus megaterium</name>
    <dbReference type="NCBI Taxonomy" id="1348623"/>
    <lineage>
        <taxon>Bacteria</taxon>
        <taxon>Bacillati</taxon>
        <taxon>Bacillota</taxon>
        <taxon>Bacilli</taxon>
        <taxon>Bacillales</taxon>
        <taxon>Bacillaceae</taxon>
        <taxon>Priestia</taxon>
    </lineage>
</organism>